<comment type="caution">
    <text evidence="1">The sequence shown here is derived from an EMBL/GenBank/DDBJ whole genome shotgun (WGS) entry which is preliminary data.</text>
</comment>
<keyword evidence="2" id="KW-1185">Reference proteome</keyword>
<name>A0ACC2GU52_DALPE</name>
<evidence type="ECO:0000313" key="1">
    <source>
        <dbReference type="EMBL" id="KAJ8007234.1"/>
    </source>
</evidence>
<accession>A0ACC2GU52</accession>
<reference evidence="1" key="1">
    <citation type="submission" date="2021-05" db="EMBL/GenBank/DDBJ databases">
        <authorList>
            <person name="Pan Q."/>
            <person name="Jouanno E."/>
            <person name="Zahm M."/>
            <person name="Klopp C."/>
            <person name="Cabau C."/>
            <person name="Louis A."/>
            <person name="Berthelot C."/>
            <person name="Parey E."/>
            <person name="Roest Crollius H."/>
            <person name="Montfort J."/>
            <person name="Robinson-Rechavi M."/>
            <person name="Bouchez O."/>
            <person name="Lampietro C."/>
            <person name="Lopez Roques C."/>
            <person name="Donnadieu C."/>
            <person name="Postlethwait J."/>
            <person name="Bobe J."/>
            <person name="Dillon D."/>
            <person name="Chandos A."/>
            <person name="von Hippel F."/>
            <person name="Guiguen Y."/>
        </authorList>
    </citation>
    <scope>NUCLEOTIDE SEQUENCE</scope>
    <source>
        <strain evidence="1">YG-Jan2019</strain>
    </source>
</reference>
<dbReference type="EMBL" id="CM055736">
    <property type="protein sequence ID" value="KAJ8007234.1"/>
    <property type="molecule type" value="Genomic_DNA"/>
</dbReference>
<evidence type="ECO:0000313" key="2">
    <source>
        <dbReference type="Proteomes" id="UP001157502"/>
    </source>
</evidence>
<gene>
    <name evidence="1" type="ORF">DPEC_G00115410</name>
</gene>
<organism evidence="1 2">
    <name type="scientific">Dallia pectoralis</name>
    <name type="common">Alaska blackfish</name>
    <dbReference type="NCBI Taxonomy" id="75939"/>
    <lineage>
        <taxon>Eukaryota</taxon>
        <taxon>Metazoa</taxon>
        <taxon>Chordata</taxon>
        <taxon>Craniata</taxon>
        <taxon>Vertebrata</taxon>
        <taxon>Euteleostomi</taxon>
        <taxon>Actinopterygii</taxon>
        <taxon>Neopterygii</taxon>
        <taxon>Teleostei</taxon>
        <taxon>Protacanthopterygii</taxon>
        <taxon>Esociformes</taxon>
        <taxon>Umbridae</taxon>
        <taxon>Dallia</taxon>
    </lineage>
</organism>
<sequence>MDSTLIRVVGGVLPQIGKEGSPCGETEESDRGLTEVSYLENGTLYEVFPVPVSMNLSQHGRIGHTRV</sequence>
<proteinExistence type="predicted"/>
<protein>
    <submittedName>
        <fullName evidence="1">Uncharacterized protein</fullName>
    </submittedName>
</protein>
<dbReference type="Proteomes" id="UP001157502">
    <property type="component" value="Chromosome 9"/>
</dbReference>